<feature type="compositionally biased region" description="Basic and acidic residues" evidence="6">
    <location>
        <begin position="1879"/>
        <end position="1891"/>
    </location>
</feature>
<sequence>MSGSTRTETIAQLITKQTLTKIQPPITVRITAQDEWNPPKRSQATITIAGDPVISFVTPPEFEQNLYQTVLKIGDNFTPIRMNLLANTYDSTVGFVASGEDADYFTFTPASDRSSVTVALRTGAQIDVGKKLLSLTVIASRSGTQNVGRTALVVELLQEPKIIPTFEASLYTGTIDRNKVINIGSIKLLPDTSDSSVRVQLSGEDSQYFTLTFANNQAALAPSRTLSDAVLKEKNFFIVTLQAEKVDVGIGEALIVLSVEKRNAKDPQFEQTVYEGTITETGSLNVPTTIRISPESFVDGLKYSYSGDTALLLASSDGSGTITIASNNITPDKLTDKSYVLLSIIAQLEDEEIAHTVVILKVLRTAIIMPKFAEHFLEGELTLKTLEVKLPNVEILVDTYSTDTSVRIIDDRYFFDIVEYFPENVFKVTLRLNVTREMLLQIDRLSLRVEAQNPNSEMSYCFITLDVVRDAPPAFERLIYDGLIDETKQLVQEIVAILTPQSAAENIVYTLEGEDEGFFVIKNEVPATDGVRIVLKSPLSDEEFESRTRFLLSLKATNTMLSQKTVVPVVVYVKHSLVKIPKFEKPLYKSRINTALELVPFEQIRLEPGSYEVTASVAIRYNNNEFFGVRLQNGIVTIQLLKELDEATVTGVDRFEFVIECINPDSTSGFATIIIDIDRTIAPQFSDRFYAGEVREDSKEIKFSNPITLQPPTIVSDTVYELEGIDSALVRHVVLDDQSLSFFLRDEITKEQLKSRSEIGFIIVATNPGNNQPAFAPCTVKIVREVKPVFTRASFRGKIVEDTTVVNFGSLPIAWEIDSVQNTVLFTIVDAIPNSLFEAKLSQDGKTVDIILKSDVNWDQVRSVAYYQLILQAANPGSDAAQCTLVIDVENLPTITPTFTKAIYRGSLQEGARDVQFSAADTITVQPGTIMSSFRYSVMEGDANLFEVAQVDDNKFKVSLKDTIAPSVIEGRDMLSFIITISNAYSADDTATIVITIKLDDIIIPTFSKLLYSGSILEGTNVLRLQESIVLSAGTFTENTDIGVGGTDAALFTVSRLGSEVDLGILNDAVDWTELVSKQYLSIYVQATNPGSETATSFVVIQIELLSKPEFVHSSSHGYIEAGERDVRFLEGSELRIVSESTEPGYQWNLAGDDYQLFDGSLVDDLFTFNLKESITEELLRLRTIFNFKVTLKNPTGGTVDSVVVVNRRIPMPRFSKNIYTGSFGSDLLPSLTDAIQITETSFTNGILITILESNVDFVALDQTERSVQLKLSRSITIDDFQGLEVVRLVLLAKASEDTWSTCSIVLAVPEGTPCNPLPPVVDCSSCYNCTTGGIYEDVPMFAYGNFRFQLRSDTTGVIGTVVATVKDPTAVVQHSLDVEDEYLKAQLSITTEGRLTIEHPIIPNVYQFFVHATNVAAGKRATANVWLDVLNQYECTEGEKQVVVDQVLFVQHLDEERPHATIFSTQLSESCAYELIGEHPVADDQQDPYFYIDLETNWLASRSFDRENEQLFENMDVPQFKLVLKLKCQESEPTAAENEVRSVVKRSLVETDTINYAPDITIVSIIVNDVNDNDPIFIEPEPKTGSRIWLGFPEPSLANRLMLSGLVDVVATDADVDLNAKIRYSLEGNDHFTIHPETGSIKPTKDSLRAANLVDLTVIATDRDGAVDGRSSRLDISVYRLEENQIAFITLAAADEVSAEEMIEQVNRESSFHLKVLHQTKVPEMEISNGRKIIDESVKIIQATMSNMRLIVYALNNNNDQLLTTNDIRDGIRAVFPNIQPTAIESFSNAICYGNKTDSSCPFDCPGELMDGYSNTGLIASTSVLGGLLLICISVTIVLYLRYVRPLAKGTDNNPSDLVQLENDFDSTPPSTSPSLGVKKERSADDTDITNDRKISINISGITMQESEDTNNDGGSRLARILGERLDEEDEYGAATSGISQETVSEPKNVKFNEVVERIEVQDHHSDDDGGSSVYEERL</sequence>
<dbReference type="GO" id="GO:0007156">
    <property type="term" value="P:homophilic cell adhesion via plasma membrane adhesion molecules"/>
    <property type="evidence" value="ECO:0007669"/>
    <property type="project" value="InterPro"/>
</dbReference>
<dbReference type="VEuPathDB" id="VectorBase:AEPI007756"/>
<dbReference type="CDD" id="cd11304">
    <property type="entry name" value="Cadherin_repeat"/>
    <property type="match status" value="1"/>
</dbReference>
<dbReference type="GO" id="GO:0016477">
    <property type="term" value="P:cell migration"/>
    <property type="evidence" value="ECO:0007669"/>
    <property type="project" value="TreeGrafter"/>
</dbReference>
<dbReference type="SMART" id="SM00112">
    <property type="entry name" value="CA"/>
    <property type="match status" value="2"/>
</dbReference>
<feature type="domain" description="Cadherin" evidence="8">
    <location>
        <begin position="1474"/>
        <end position="1578"/>
    </location>
</feature>
<dbReference type="Proteomes" id="UP000075885">
    <property type="component" value="Unassembled WGS sequence"/>
</dbReference>
<dbReference type="PANTHER" id="PTHR24027">
    <property type="entry name" value="CADHERIN-23"/>
    <property type="match status" value="1"/>
</dbReference>
<dbReference type="InterPro" id="IPR039808">
    <property type="entry name" value="Cadherin"/>
</dbReference>
<name>A0A182PLD8_9DIPT</name>
<dbReference type="InterPro" id="IPR002126">
    <property type="entry name" value="Cadherin-like_dom"/>
</dbReference>
<evidence type="ECO:0000259" key="8">
    <source>
        <dbReference type="PROSITE" id="PS50268"/>
    </source>
</evidence>
<dbReference type="GO" id="GO:0008013">
    <property type="term" value="F:beta-catenin binding"/>
    <property type="evidence" value="ECO:0007669"/>
    <property type="project" value="TreeGrafter"/>
</dbReference>
<feature type="transmembrane region" description="Helical" evidence="7">
    <location>
        <begin position="1819"/>
        <end position="1842"/>
    </location>
</feature>
<feature type="domain" description="Cadherin" evidence="8">
    <location>
        <begin position="1593"/>
        <end position="1689"/>
    </location>
</feature>
<feature type="compositionally biased region" description="Polar residues" evidence="6">
    <location>
        <begin position="1938"/>
        <end position="1947"/>
    </location>
</feature>
<feature type="compositionally biased region" description="Basic and acidic residues" evidence="6">
    <location>
        <begin position="1949"/>
        <end position="1969"/>
    </location>
</feature>
<dbReference type="GO" id="GO:0005509">
    <property type="term" value="F:calcium ion binding"/>
    <property type="evidence" value="ECO:0007669"/>
    <property type="project" value="UniProtKB-UniRule"/>
</dbReference>
<evidence type="ECO:0000256" key="5">
    <source>
        <dbReference type="PROSITE-ProRule" id="PRU00043"/>
    </source>
</evidence>
<feature type="region of interest" description="Disordered" evidence="6">
    <location>
        <begin position="1853"/>
        <end position="1891"/>
    </location>
</feature>
<keyword evidence="7" id="KW-0812">Transmembrane</keyword>
<evidence type="ECO:0000256" key="1">
    <source>
        <dbReference type="ARBA" id="ARBA00004370"/>
    </source>
</evidence>
<evidence type="ECO:0000313" key="10">
    <source>
        <dbReference type="Proteomes" id="UP000075885"/>
    </source>
</evidence>
<keyword evidence="10" id="KW-1185">Reference proteome</keyword>
<feature type="region of interest" description="Disordered" evidence="6">
    <location>
        <begin position="1930"/>
        <end position="1980"/>
    </location>
</feature>
<keyword evidence="7" id="KW-1133">Transmembrane helix</keyword>
<protein>
    <recommendedName>
        <fullName evidence="8">Cadherin domain-containing protein</fullName>
    </recommendedName>
</protein>
<reference evidence="10" key="1">
    <citation type="submission" date="2013-03" db="EMBL/GenBank/DDBJ databases">
        <title>The Genome Sequence of Anopheles epiroticus epiroticus2.</title>
        <authorList>
            <consortium name="The Broad Institute Genomics Platform"/>
            <person name="Neafsey D.E."/>
            <person name="Howell P."/>
            <person name="Walker B."/>
            <person name="Young S.K."/>
            <person name="Zeng Q."/>
            <person name="Gargeya S."/>
            <person name="Fitzgerald M."/>
            <person name="Haas B."/>
            <person name="Abouelleil A."/>
            <person name="Allen A.W."/>
            <person name="Alvarado L."/>
            <person name="Arachchi H.M."/>
            <person name="Berlin A.M."/>
            <person name="Chapman S.B."/>
            <person name="Gainer-Dewar J."/>
            <person name="Goldberg J."/>
            <person name="Griggs A."/>
            <person name="Gujja S."/>
            <person name="Hansen M."/>
            <person name="Howarth C."/>
            <person name="Imamovic A."/>
            <person name="Ireland A."/>
            <person name="Larimer J."/>
            <person name="McCowan C."/>
            <person name="Murphy C."/>
            <person name="Pearson M."/>
            <person name="Poon T.W."/>
            <person name="Priest M."/>
            <person name="Roberts A."/>
            <person name="Saif S."/>
            <person name="Shea T."/>
            <person name="Sisk P."/>
            <person name="Sykes S."/>
            <person name="Wortman J."/>
            <person name="Nusbaum C."/>
            <person name="Birren B."/>
        </authorList>
    </citation>
    <scope>NUCLEOTIDE SEQUENCE [LARGE SCALE GENOMIC DNA]</scope>
    <source>
        <strain evidence="10">Epiroticus2</strain>
    </source>
</reference>
<dbReference type="EnsemblMetazoa" id="AEPI007756-RA">
    <property type="protein sequence ID" value="AEPI007756-PA"/>
    <property type="gene ID" value="AEPI007756"/>
</dbReference>
<keyword evidence="2" id="KW-0677">Repeat</keyword>
<evidence type="ECO:0000256" key="7">
    <source>
        <dbReference type="SAM" id="Phobius"/>
    </source>
</evidence>
<dbReference type="InterPro" id="IPR015919">
    <property type="entry name" value="Cadherin-like_sf"/>
</dbReference>
<dbReference type="SUPFAM" id="SSF49313">
    <property type="entry name" value="Cadherin-like"/>
    <property type="match status" value="1"/>
</dbReference>
<dbReference type="GO" id="GO:0045296">
    <property type="term" value="F:cadherin binding"/>
    <property type="evidence" value="ECO:0007669"/>
    <property type="project" value="TreeGrafter"/>
</dbReference>
<dbReference type="PANTHER" id="PTHR24027:SF438">
    <property type="entry name" value="CADHERIN 23"/>
    <property type="match status" value="1"/>
</dbReference>
<comment type="subcellular location">
    <subcellularLocation>
        <location evidence="1">Membrane</location>
    </subcellularLocation>
</comment>
<dbReference type="PROSITE" id="PS50268">
    <property type="entry name" value="CADHERIN_2"/>
    <property type="match status" value="2"/>
</dbReference>
<keyword evidence="4 7" id="KW-0472">Membrane</keyword>
<dbReference type="GO" id="GO:0016342">
    <property type="term" value="C:catenin complex"/>
    <property type="evidence" value="ECO:0007669"/>
    <property type="project" value="TreeGrafter"/>
</dbReference>
<proteinExistence type="predicted"/>
<evidence type="ECO:0000256" key="6">
    <source>
        <dbReference type="SAM" id="MobiDB-lite"/>
    </source>
</evidence>
<dbReference type="InterPro" id="IPR020894">
    <property type="entry name" value="Cadherin_CS"/>
</dbReference>
<reference evidence="9" key="2">
    <citation type="submission" date="2020-05" db="UniProtKB">
        <authorList>
            <consortium name="EnsemblMetazoa"/>
        </authorList>
    </citation>
    <scope>IDENTIFICATION</scope>
    <source>
        <strain evidence="9">Epiroticus2</strain>
    </source>
</reference>
<evidence type="ECO:0000256" key="3">
    <source>
        <dbReference type="ARBA" id="ARBA00022837"/>
    </source>
</evidence>
<keyword evidence="3 5" id="KW-0106">Calcium</keyword>
<accession>A0A182PLD8</accession>
<evidence type="ECO:0000313" key="9">
    <source>
        <dbReference type="EnsemblMetazoa" id="AEPI007756-PA"/>
    </source>
</evidence>
<dbReference type="Pfam" id="PF00028">
    <property type="entry name" value="Cadherin"/>
    <property type="match status" value="1"/>
</dbReference>
<evidence type="ECO:0000256" key="4">
    <source>
        <dbReference type="ARBA" id="ARBA00023136"/>
    </source>
</evidence>
<dbReference type="STRING" id="199890.A0A182PLD8"/>
<dbReference type="PROSITE" id="PS00232">
    <property type="entry name" value="CADHERIN_1"/>
    <property type="match status" value="1"/>
</dbReference>
<dbReference type="Gene3D" id="2.60.40.60">
    <property type="entry name" value="Cadherins"/>
    <property type="match status" value="1"/>
</dbReference>
<evidence type="ECO:0000256" key="2">
    <source>
        <dbReference type="ARBA" id="ARBA00022737"/>
    </source>
</evidence>
<organism evidence="9 10">
    <name type="scientific">Anopheles epiroticus</name>
    <dbReference type="NCBI Taxonomy" id="199890"/>
    <lineage>
        <taxon>Eukaryota</taxon>
        <taxon>Metazoa</taxon>
        <taxon>Ecdysozoa</taxon>
        <taxon>Arthropoda</taxon>
        <taxon>Hexapoda</taxon>
        <taxon>Insecta</taxon>
        <taxon>Pterygota</taxon>
        <taxon>Neoptera</taxon>
        <taxon>Endopterygota</taxon>
        <taxon>Diptera</taxon>
        <taxon>Nematocera</taxon>
        <taxon>Culicoidea</taxon>
        <taxon>Culicidae</taxon>
        <taxon>Anophelinae</taxon>
        <taxon>Anopheles</taxon>
    </lineage>
</organism>